<accession>A0AA87ZFC4</accession>
<proteinExistence type="predicted"/>
<name>A0AA87ZFC4_FICCA</name>
<protein>
    <submittedName>
        <fullName evidence="2">Uncharacterized protein</fullName>
    </submittedName>
</protein>
<reference evidence="2" key="1">
    <citation type="submission" date="2023-07" db="EMBL/GenBank/DDBJ databases">
        <title>draft genome sequence of fig (Ficus carica).</title>
        <authorList>
            <person name="Takahashi T."/>
            <person name="Nishimura K."/>
        </authorList>
    </citation>
    <scope>NUCLEOTIDE SEQUENCE</scope>
</reference>
<evidence type="ECO:0000256" key="1">
    <source>
        <dbReference type="SAM" id="MobiDB-lite"/>
    </source>
</evidence>
<evidence type="ECO:0000313" key="3">
    <source>
        <dbReference type="Proteomes" id="UP001187192"/>
    </source>
</evidence>
<sequence length="72" mass="7858">MGLSERITESVMSRDSDIMVIRAMGNLDLDHRARGGISIDISLLDKHTARPQLPIYGRPDKDVGDSTGTASF</sequence>
<gene>
    <name evidence="2" type="ORF">TIFTF001_000208</name>
</gene>
<organism evidence="2 3">
    <name type="scientific">Ficus carica</name>
    <name type="common">Common fig</name>
    <dbReference type="NCBI Taxonomy" id="3494"/>
    <lineage>
        <taxon>Eukaryota</taxon>
        <taxon>Viridiplantae</taxon>
        <taxon>Streptophyta</taxon>
        <taxon>Embryophyta</taxon>
        <taxon>Tracheophyta</taxon>
        <taxon>Spermatophyta</taxon>
        <taxon>Magnoliopsida</taxon>
        <taxon>eudicotyledons</taxon>
        <taxon>Gunneridae</taxon>
        <taxon>Pentapetalae</taxon>
        <taxon>rosids</taxon>
        <taxon>fabids</taxon>
        <taxon>Rosales</taxon>
        <taxon>Moraceae</taxon>
        <taxon>Ficeae</taxon>
        <taxon>Ficus</taxon>
    </lineage>
</organism>
<dbReference type="Proteomes" id="UP001187192">
    <property type="component" value="Unassembled WGS sequence"/>
</dbReference>
<comment type="caution">
    <text evidence="2">The sequence shown here is derived from an EMBL/GenBank/DDBJ whole genome shotgun (WGS) entry which is preliminary data.</text>
</comment>
<feature type="region of interest" description="Disordered" evidence="1">
    <location>
        <begin position="52"/>
        <end position="72"/>
    </location>
</feature>
<dbReference type="AlphaFoldDB" id="A0AA87ZFC4"/>
<evidence type="ECO:0000313" key="2">
    <source>
        <dbReference type="EMBL" id="GMN23661.1"/>
    </source>
</evidence>
<keyword evidence="3" id="KW-1185">Reference proteome</keyword>
<dbReference type="EMBL" id="BTGU01000001">
    <property type="protein sequence ID" value="GMN23661.1"/>
    <property type="molecule type" value="Genomic_DNA"/>
</dbReference>